<gene>
    <name evidence="1" type="ORF">DLNHIDIE_03303</name>
</gene>
<comment type="caution">
    <text evidence="1">The sequence shown here is derived from an EMBL/GenBank/DDBJ whole genome shotgun (WGS) entry which is preliminary data.</text>
</comment>
<dbReference type="RefSeq" id="WP_142090038.1">
    <property type="nucleotide sequence ID" value="NZ_SZUV01000005.1"/>
</dbReference>
<dbReference type="AlphaFoldDB" id="A0A543PZD7"/>
<name>A0A543PZD7_ACITH</name>
<organism evidence="1 2">
    <name type="scientific">Acidithiobacillus thiooxidans ATCC 19377</name>
    <dbReference type="NCBI Taxonomy" id="637390"/>
    <lineage>
        <taxon>Bacteria</taxon>
        <taxon>Pseudomonadati</taxon>
        <taxon>Pseudomonadota</taxon>
        <taxon>Acidithiobacillia</taxon>
        <taxon>Acidithiobacillales</taxon>
        <taxon>Acidithiobacillaceae</taxon>
        <taxon>Acidithiobacillus</taxon>
    </lineage>
</organism>
<evidence type="ECO:0000313" key="1">
    <source>
        <dbReference type="EMBL" id="TQN49448.1"/>
    </source>
</evidence>
<accession>A0A543PZD7</accession>
<sequence>MKTRAEHQRERRKRLKAEGNICRLQAEISTPAALALIHLTTVRGQTTRAVLEHLIMEAVTHAAA</sequence>
<dbReference type="Proteomes" id="UP000315403">
    <property type="component" value="Unassembled WGS sequence"/>
</dbReference>
<protein>
    <submittedName>
        <fullName evidence="1">Uncharacterized protein</fullName>
    </submittedName>
</protein>
<evidence type="ECO:0000313" key="2">
    <source>
        <dbReference type="Proteomes" id="UP000315403"/>
    </source>
</evidence>
<reference evidence="1 2" key="1">
    <citation type="submission" date="2019-03" db="EMBL/GenBank/DDBJ databases">
        <title>New insights into Acidothiobacillus thiooxidans sulfur metabolism through coupled gene expression, solution geochemistry, microscopy and spectroscopy analyses.</title>
        <authorList>
            <person name="Camacho D."/>
            <person name="Frazao R."/>
            <person name="Fouillen A."/>
            <person name="Nanci A."/>
            <person name="Lang B.F."/>
            <person name="Apte S.C."/>
            <person name="Baron C."/>
            <person name="Warren L.A."/>
        </authorList>
    </citation>
    <scope>NUCLEOTIDE SEQUENCE [LARGE SCALE GENOMIC DNA]</scope>
    <source>
        <strain evidence="1 2">ATCC 19377</strain>
    </source>
</reference>
<dbReference type="EMBL" id="SZUV01000005">
    <property type="protein sequence ID" value="TQN49448.1"/>
    <property type="molecule type" value="Genomic_DNA"/>
</dbReference>
<proteinExistence type="predicted"/>